<dbReference type="GO" id="GO:0016987">
    <property type="term" value="F:sigma factor activity"/>
    <property type="evidence" value="ECO:0007669"/>
    <property type="project" value="UniProtKB-KW"/>
</dbReference>
<evidence type="ECO:0000313" key="8">
    <source>
        <dbReference type="Proteomes" id="UP000494108"/>
    </source>
</evidence>
<keyword evidence="3" id="KW-0731">Sigma factor</keyword>
<dbReference type="Gene3D" id="1.10.10.10">
    <property type="entry name" value="Winged helix-like DNA-binding domain superfamily/Winged helix DNA-binding domain"/>
    <property type="match status" value="1"/>
</dbReference>
<evidence type="ECO:0000313" key="7">
    <source>
        <dbReference type="EMBL" id="CAB3679387.1"/>
    </source>
</evidence>
<keyword evidence="2" id="KW-0805">Transcription regulation</keyword>
<feature type="domain" description="RNA polymerase sigma-70 region 2" evidence="5">
    <location>
        <begin position="13"/>
        <end position="79"/>
    </location>
</feature>
<dbReference type="InterPro" id="IPR039425">
    <property type="entry name" value="RNA_pol_sigma-70-like"/>
</dbReference>
<dbReference type="SUPFAM" id="SSF88659">
    <property type="entry name" value="Sigma3 and sigma4 domains of RNA polymerase sigma factors"/>
    <property type="match status" value="1"/>
</dbReference>
<evidence type="ECO:0000259" key="5">
    <source>
        <dbReference type="Pfam" id="PF04542"/>
    </source>
</evidence>
<evidence type="ECO:0000259" key="6">
    <source>
        <dbReference type="Pfam" id="PF08281"/>
    </source>
</evidence>
<sequence>MGKHSAHSALASLYVTYRPWLVDRLRFRLRNQADAEDLASDTFLQAAVSREPVTAIAEPKAYLSTIARRLLFHFWRRRELEQAYLQWLALHADDMAPSPEAVALGVEMLVRVDTVLHGLPPAVRAVFLYSQLDGLGYDDIARRMGLSVRTVQRHMALALERCLRVRREAGA</sequence>
<protein>
    <submittedName>
        <fullName evidence="7">Putative RNA polymerase sigma factor FecI</fullName>
    </submittedName>
</protein>
<dbReference type="RefSeq" id="WP_175176584.1">
    <property type="nucleotide sequence ID" value="NZ_CADIJX010000005.1"/>
</dbReference>
<dbReference type="InterPro" id="IPR013324">
    <property type="entry name" value="RNA_pol_sigma_r3/r4-like"/>
</dbReference>
<evidence type="ECO:0000256" key="3">
    <source>
        <dbReference type="ARBA" id="ARBA00023082"/>
    </source>
</evidence>
<dbReference type="Proteomes" id="UP000494108">
    <property type="component" value="Unassembled WGS sequence"/>
</dbReference>
<dbReference type="GO" id="GO:0003677">
    <property type="term" value="F:DNA binding"/>
    <property type="evidence" value="ECO:0007669"/>
    <property type="project" value="InterPro"/>
</dbReference>
<evidence type="ECO:0000256" key="1">
    <source>
        <dbReference type="ARBA" id="ARBA00010641"/>
    </source>
</evidence>
<dbReference type="Gene3D" id="1.10.1740.10">
    <property type="match status" value="1"/>
</dbReference>
<proteinExistence type="inferred from homology"/>
<comment type="similarity">
    <text evidence="1">Belongs to the sigma-70 factor family. ECF subfamily.</text>
</comment>
<dbReference type="PANTHER" id="PTHR43133:SF63">
    <property type="entry name" value="RNA POLYMERASE SIGMA FACTOR FECI-RELATED"/>
    <property type="match status" value="1"/>
</dbReference>
<dbReference type="SUPFAM" id="SSF88946">
    <property type="entry name" value="Sigma2 domain of RNA polymerase sigma factors"/>
    <property type="match status" value="1"/>
</dbReference>
<dbReference type="Pfam" id="PF04542">
    <property type="entry name" value="Sigma70_r2"/>
    <property type="match status" value="1"/>
</dbReference>
<dbReference type="GO" id="GO:0006352">
    <property type="term" value="P:DNA-templated transcription initiation"/>
    <property type="evidence" value="ECO:0007669"/>
    <property type="project" value="InterPro"/>
</dbReference>
<evidence type="ECO:0000256" key="2">
    <source>
        <dbReference type="ARBA" id="ARBA00023015"/>
    </source>
</evidence>
<dbReference type="NCBIfam" id="TIGR02937">
    <property type="entry name" value="sigma70-ECF"/>
    <property type="match status" value="1"/>
</dbReference>
<gene>
    <name evidence="7" type="primary">fecI_21</name>
    <name evidence="7" type="ORF">LMG3431_04282</name>
</gene>
<dbReference type="Pfam" id="PF08281">
    <property type="entry name" value="Sigma70_r4_2"/>
    <property type="match status" value="1"/>
</dbReference>
<dbReference type="InterPro" id="IPR036388">
    <property type="entry name" value="WH-like_DNA-bd_sf"/>
</dbReference>
<dbReference type="InterPro" id="IPR007627">
    <property type="entry name" value="RNA_pol_sigma70_r2"/>
</dbReference>
<dbReference type="EMBL" id="CADIJX010000005">
    <property type="protein sequence ID" value="CAB3679387.1"/>
    <property type="molecule type" value="Genomic_DNA"/>
</dbReference>
<keyword evidence="4" id="KW-0804">Transcription</keyword>
<organism evidence="7 8">
    <name type="scientific">Achromobacter pestifer</name>
    <dbReference type="NCBI Taxonomy" id="1353889"/>
    <lineage>
        <taxon>Bacteria</taxon>
        <taxon>Pseudomonadati</taxon>
        <taxon>Pseudomonadota</taxon>
        <taxon>Betaproteobacteria</taxon>
        <taxon>Burkholderiales</taxon>
        <taxon>Alcaligenaceae</taxon>
        <taxon>Achromobacter</taxon>
    </lineage>
</organism>
<accession>A0A6S6ZKV7</accession>
<dbReference type="AlphaFoldDB" id="A0A6S6ZKV7"/>
<dbReference type="InterPro" id="IPR014284">
    <property type="entry name" value="RNA_pol_sigma-70_dom"/>
</dbReference>
<reference evidence="7 8" key="1">
    <citation type="submission" date="2020-04" db="EMBL/GenBank/DDBJ databases">
        <authorList>
            <person name="De Canck E."/>
        </authorList>
    </citation>
    <scope>NUCLEOTIDE SEQUENCE [LARGE SCALE GENOMIC DNA]</scope>
    <source>
        <strain evidence="7 8">LMG 3431</strain>
    </source>
</reference>
<evidence type="ECO:0000256" key="4">
    <source>
        <dbReference type="ARBA" id="ARBA00023163"/>
    </source>
</evidence>
<dbReference type="PANTHER" id="PTHR43133">
    <property type="entry name" value="RNA POLYMERASE ECF-TYPE SIGMA FACTO"/>
    <property type="match status" value="1"/>
</dbReference>
<dbReference type="InterPro" id="IPR013325">
    <property type="entry name" value="RNA_pol_sigma_r2"/>
</dbReference>
<dbReference type="InterPro" id="IPR013249">
    <property type="entry name" value="RNA_pol_sigma70_r4_t2"/>
</dbReference>
<keyword evidence="8" id="KW-1185">Reference proteome</keyword>
<feature type="domain" description="RNA polymerase sigma factor 70 region 4 type 2" evidence="6">
    <location>
        <begin position="111"/>
        <end position="162"/>
    </location>
</feature>
<name>A0A6S6ZKV7_9BURK</name>